<proteinExistence type="predicted"/>
<dbReference type="RefSeq" id="WP_194368301.1">
    <property type="nucleotide sequence ID" value="NZ_CP054492.1"/>
</dbReference>
<organism evidence="1 2">
    <name type="scientific">Candidatus Sulfurimonas baltica</name>
    <dbReference type="NCBI Taxonomy" id="2740404"/>
    <lineage>
        <taxon>Bacteria</taxon>
        <taxon>Pseudomonadati</taxon>
        <taxon>Campylobacterota</taxon>
        <taxon>Epsilonproteobacteria</taxon>
        <taxon>Campylobacterales</taxon>
        <taxon>Sulfurimonadaceae</taxon>
        <taxon>Sulfurimonas</taxon>
    </lineage>
</organism>
<evidence type="ECO:0000313" key="1">
    <source>
        <dbReference type="EMBL" id="QOY51187.1"/>
    </source>
</evidence>
<protein>
    <submittedName>
        <fullName evidence="1">Uncharacterized protein</fullName>
    </submittedName>
</protein>
<evidence type="ECO:0000313" key="2">
    <source>
        <dbReference type="Proteomes" id="UP000593994"/>
    </source>
</evidence>
<dbReference type="KEGG" id="sbal:HUE88_08585"/>
<dbReference type="AlphaFoldDB" id="A0A7S7LTT4"/>
<reference evidence="1 2" key="1">
    <citation type="submission" date="2020-05" db="EMBL/GenBank/DDBJ databases">
        <title>Sulfurimonas marisnigri, sp. nov., and Sulfurimonas baltica, sp. nov., manganese oxide reducing chemolithoautotrophs of the class Epsilonproteobacteria isolated from the pelagic redoxclines of the Black and Baltic Seas and emended description of the genus Sulfurimonas.</title>
        <authorList>
            <person name="Henkel J.V."/>
            <person name="Laudan C."/>
            <person name="Werner J."/>
            <person name="Neu T."/>
            <person name="Plewe S."/>
            <person name="Sproer C."/>
            <person name="Bunk B."/>
            <person name="Schulz-Vogt H.N."/>
        </authorList>
    </citation>
    <scope>NUCLEOTIDE SEQUENCE [LARGE SCALE GENOMIC DNA]</scope>
    <source>
        <strain evidence="1 2">GD2</strain>
    </source>
</reference>
<accession>A0A7S7LTT4</accession>
<dbReference type="Proteomes" id="UP000593994">
    <property type="component" value="Chromosome"/>
</dbReference>
<dbReference type="EMBL" id="CP054492">
    <property type="protein sequence ID" value="QOY51187.1"/>
    <property type="molecule type" value="Genomic_DNA"/>
</dbReference>
<sequence length="216" mass="25453">MRNFPIDQYADIVKEIRERILSAEMLSEENKNLVFIESTSLQIRKILELIAYLSVLVNNEKLNHKSRKEYHAEKIIKTLTEMTTIFYPFPSHIFPPSNNNEQPVLIPIGYKHALSQDDFIKAYSNCGKILHAQHPLKNKVNIEEYVRENKNTLNKLKELLARHTIGIRHDTNKYTFLHVEIDFTNNNNTQPSTIREYKTHIFDENQLKMIFSENNI</sequence>
<gene>
    <name evidence="1" type="ORF">HUE88_08585</name>
</gene>
<keyword evidence="2" id="KW-1185">Reference proteome</keyword>
<name>A0A7S7LTT4_9BACT</name>